<dbReference type="PANTHER" id="PTHR46060:SF2">
    <property type="entry name" value="HISTONE-LYSINE N-METHYLTRANSFERASE SETMAR"/>
    <property type="match status" value="1"/>
</dbReference>
<dbReference type="SUPFAM" id="SSF54373">
    <property type="entry name" value="FAD-linked reductases, C-terminal domain"/>
    <property type="match status" value="1"/>
</dbReference>
<dbReference type="Gene3D" id="3.90.660.10">
    <property type="match status" value="1"/>
</dbReference>
<reference evidence="2 3" key="1">
    <citation type="submission" date="2022-01" db="EMBL/GenBank/DDBJ databases">
        <title>A chromosomal length assembly of Cordylochernes scorpioides.</title>
        <authorList>
            <person name="Zeh D."/>
            <person name="Zeh J."/>
        </authorList>
    </citation>
    <scope>NUCLEOTIDE SEQUENCE [LARGE SCALE GENOMIC DNA]</scope>
    <source>
        <strain evidence="2">IN4F17</strain>
        <tissue evidence="2">Whole Body</tissue>
    </source>
</reference>
<evidence type="ECO:0000259" key="1">
    <source>
        <dbReference type="Pfam" id="PF01593"/>
    </source>
</evidence>
<dbReference type="PANTHER" id="PTHR46060">
    <property type="entry name" value="MARINER MOS1 TRANSPOSASE-LIKE PROTEIN"/>
    <property type="match status" value="1"/>
</dbReference>
<name>A0ABY6KTJ4_9ARAC</name>
<dbReference type="Gene3D" id="1.10.10.1450">
    <property type="match status" value="1"/>
</dbReference>
<dbReference type="InterPro" id="IPR002937">
    <property type="entry name" value="Amino_oxidase"/>
</dbReference>
<dbReference type="Pfam" id="PF01593">
    <property type="entry name" value="Amino_oxidase"/>
    <property type="match status" value="1"/>
</dbReference>
<dbReference type="Gene3D" id="1.10.10.10">
    <property type="entry name" value="Winged helix-like DNA-binding domain superfamily/Winged helix DNA-binding domain"/>
    <property type="match status" value="1"/>
</dbReference>
<dbReference type="Gene3D" id="3.50.50.60">
    <property type="entry name" value="FAD/NAD(P)-binding domain"/>
    <property type="match status" value="1"/>
</dbReference>
<proteinExistence type="predicted"/>
<dbReference type="InterPro" id="IPR052709">
    <property type="entry name" value="Transposase-MT_Hybrid"/>
</dbReference>
<dbReference type="Gene3D" id="3.30.420.10">
    <property type="entry name" value="Ribonuclease H-like superfamily/Ribonuclease H"/>
    <property type="match status" value="2"/>
</dbReference>
<dbReference type="InterPro" id="IPR001888">
    <property type="entry name" value="Transposase_1"/>
</dbReference>
<dbReference type="InterPro" id="IPR036388">
    <property type="entry name" value="WH-like_DNA-bd_sf"/>
</dbReference>
<evidence type="ECO:0000313" key="3">
    <source>
        <dbReference type="Proteomes" id="UP001235939"/>
    </source>
</evidence>
<feature type="domain" description="Amine oxidase" evidence="1">
    <location>
        <begin position="667"/>
        <end position="1034"/>
    </location>
</feature>
<dbReference type="SUPFAM" id="SSF51905">
    <property type="entry name" value="FAD/NAD(P)-binding domain"/>
    <property type="match status" value="1"/>
</dbReference>
<dbReference type="Proteomes" id="UP001235939">
    <property type="component" value="Chromosome 09"/>
</dbReference>
<organism evidence="2 3">
    <name type="scientific">Cordylochernes scorpioides</name>
    <dbReference type="NCBI Taxonomy" id="51811"/>
    <lineage>
        <taxon>Eukaryota</taxon>
        <taxon>Metazoa</taxon>
        <taxon>Ecdysozoa</taxon>
        <taxon>Arthropoda</taxon>
        <taxon>Chelicerata</taxon>
        <taxon>Arachnida</taxon>
        <taxon>Pseudoscorpiones</taxon>
        <taxon>Cheliferoidea</taxon>
        <taxon>Chernetidae</taxon>
        <taxon>Cordylochernes</taxon>
    </lineage>
</organism>
<evidence type="ECO:0000313" key="2">
    <source>
        <dbReference type="EMBL" id="UYV72171.1"/>
    </source>
</evidence>
<dbReference type="InterPro" id="IPR036188">
    <property type="entry name" value="FAD/NAD-bd_sf"/>
</dbReference>
<keyword evidence="3" id="KW-1185">Reference proteome</keyword>
<sequence>MLEEVYGDHALSKLQCYRWFKKFQSGDFELDNEPRGKPPQKFEDAELQDLLGEDSTQTQEKLTQQLQVSQGAVSLRLNSLGMTQKLSRWVPHELGERQQERRLVTCIGLLARHEKKSFLHRIVTSDEKWIHFSNPTRQKSWGLPSQFPKQTPRPNRFGKKAMLCVWWDQTGVVYFELLKPGETVNTSRYEQQMQRESKINLQIKINMLKKYFETNQQTLNESKSKIMVFRNGGHPAKSDKWFWGGQLLTVTSKYLYLGYPLTTTIWFSQVASYFKGKALAATGGIWKIMEKSSISDAKIKEGIFVGPQIQELLQDGNFQNSLNEVEAAAWNSFRNVCKNFLGSVKVENYRDIVNDLLLSYKALGCNMSLKINFLHSHLDFFPDNLGAVSDEHGVRKSTQFCFMSSNSATTLRKQLEISAHEARSTIVHHLTQIGKVKKLDKWVPRDLNDVHKNRRFEVSSAPFLSNKNKPFLDRIVTCNEKWILYDNRRGSTQWLDHDAAPMHFPKPKQHQKKVMVTVWWSMAGLIHYSFLNPGETITGVMYCQEIDEMLQKLCRIYPRLVNRKRPILLHDNARLHVSMITRQKLNELGYETLDHPSYSPNLSPTDYHFFKHLTNFLGEKCFKNQGDAETAFNEFIASRTPDFYKTGIYQLVSHWQRCIDANVGAGVAGLAAARHLHRSGCLHQVTVLEAQDRVGGRLYSPSFGNSLHCNLIHGDSYIEMGAEWIHGEEDNVVYSLADSHGMVRSDVPIRPIFKFSNIHLSPEEQEVAEDLVGFMESVQEEIGRTGESGSLGDILERRFGEYLERSKQDERLCKAVFDWYRHLQCEINGCTNLEDVSGPLLREYHHCPGNPIVELRGYKQLVELLCRDLPDGWIQTGSPVTAIHWGSSPINVVTASGQTYPADHVLVTVSLGFLAKHVDSFFEPSLSTTKKEAIQSLGFGTINKIFLLYDSPFWKPGDIFQAIWKEKPKNLPEQGWWQYIGWFCSLEHNPRVLCIWVSGEGALQEESLPDSEVLDTCHQALIALLDSPDLPRPTSLLR</sequence>
<accession>A0ABY6KTJ4</accession>
<dbReference type="Pfam" id="PF01359">
    <property type="entry name" value="Transposase_1"/>
    <property type="match status" value="2"/>
</dbReference>
<dbReference type="InterPro" id="IPR036397">
    <property type="entry name" value="RNaseH_sf"/>
</dbReference>
<protein>
    <submittedName>
        <fullName evidence="2">SETMAR</fullName>
    </submittedName>
</protein>
<dbReference type="EMBL" id="CP092871">
    <property type="protein sequence ID" value="UYV72171.1"/>
    <property type="molecule type" value="Genomic_DNA"/>
</dbReference>
<gene>
    <name evidence="2" type="ORF">LAZ67_9002060</name>
</gene>